<dbReference type="OrthoDB" id="10066365at2759"/>
<dbReference type="KEGG" id="gacu:117542374"/>
<protein>
    <submittedName>
        <fullName evidence="3">Uncharacterized protein LOC117542374</fullName>
    </submittedName>
</protein>
<dbReference type="GO" id="GO:0015074">
    <property type="term" value="P:DNA integration"/>
    <property type="evidence" value="ECO:0007669"/>
    <property type="project" value="InterPro"/>
</dbReference>
<feature type="domain" description="Integrase catalytic" evidence="1">
    <location>
        <begin position="202"/>
        <end position="290"/>
    </location>
</feature>
<dbReference type="InterPro" id="IPR012337">
    <property type="entry name" value="RNaseH-like_sf"/>
</dbReference>
<evidence type="ECO:0000259" key="1">
    <source>
        <dbReference type="PROSITE" id="PS50994"/>
    </source>
</evidence>
<dbReference type="PROSITE" id="PS50994">
    <property type="entry name" value="INTEGRASE"/>
    <property type="match status" value="1"/>
</dbReference>
<dbReference type="Gene3D" id="3.30.420.10">
    <property type="entry name" value="Ribonuclease H-like superfamily/Ribonuclease H"/>
    <property type="match status" value="1"/>
</dbReference>
<dbReference type="InterPro" id="IPR036397">
    <property type="entry name" value="RNaseH_sf"/>
</dbReference>
<dbReference type="GO" id="GO:0003676">
    <property type="term" value="F:nucleic acid binding"/>
    <property type="evidence" value="ECO:0007669"/>
    <property type="project" value="InterPro"/>
</dbReference>
<sequence length="403" mass="46485">MAVASTPLPPTFLQCPGEPTMPFGTWLKMFENDLLVIDVEGAKWPDTRVRATLLHSVGTEAQRIFYTLTETGTTYNHAVTALWAHFVPKVNVIAERHKFRQRAQRHDETIAQYVSALREMIVLCAFGNAEQDMLRDQIVEKAYSGRIRERLLLEDKLTLDKAIQTANQVETAVRNVAEFSNSEVPVREIRVPKWEQKLPATSKQRKVYSLNTLKALMVRHCIQHIRTTIYHPEGNGDVERLNRVLKESILTAQRENAPWKAHVAEFLQVYRATPHATPGTSPFQLMYGRKIRTKLSILPQLTDTQDQELRDRVEKKQWHMKTYTDAKRNAKIPKIHPGSLVRVRNPLHVKKGKPKFSEPLKVTQQKGPHSYTLEKPGMLHTCWFFQKHSLLHQKKERMSTGQL</sequence>
<dbReference type="AlphaFoldDB" id="A0A6P8U499"/>
<evidence type="ECO:0000313" key="3">
    <source>
        <dbReference type="RefSeq" id="XP_034065890.1"/>
    </source>
</evidence>
<dbReference type="PANTHER" id="PTHR37984:SF15">
    <property type="entry name" value="INTEGRASE CATALYTIC DOMAIN-CONTAINING PROTEIN"/>
    <property type="match status" value="1"/>
</dbReference>
<reference evidence="3" key="1">
    <citation type="submission" date="2025-08" db="UniProtKB">
        <authorList>
            <consortium name="RefSeq"/>
        </authorList>
    </citation>
    <scope>IDENTIFICATION</scope>
</reference>
<dbReference type="InterPro" id="IPR050951">
    <property type="entry name" value="Retrovirus_Pol_polyprotein"/>
</dbReference>
<accession>A0A6P8U499</accession>
<dbReference type="GeneID" id="117542374"/>
<dbReference type="Proteomes" id="UP000515161">
    <property type="component" value="Unplaced"/>
</dbReference>
<dbReference type="InterPro" id="IPR001584">
    <property type="entry name" value="Integrase_cat-core"/>
</dbReference>
<dbReference type="PANTHER" id="PTHR37984">
    <property type="entry name" value="PROTEIN CBG26694"/>
    <property type="match status" value="1"/>
</dbReference>
<dbReference type="SUPFAM" id="SSF53098">
    <property type="entry name" value="Ribonuclease H-like"/>
    <property type="match status" value="1"/>
</dbReference>
<dbReference type="InParanoid" id="A0A6P8U499"/>
<gene>
    <name evidence="3" type="primary">LOC117542374</name>
</gene>
<dbReference type="RefSeq" id="XP_034065890.1">
    <property type="nucleotide sequence ID" value="XM_034209999.1"/>
</dbReference>
<proteinExistence type="predicted"/>
<keyword evidence="2" id="KW-1185">Reference proteome</keyword>
<organism evidence="2 3">
    <name type="scientific">Gymnodraco acuticeps</name>
    <name type="common">Antarctic dragonfish</name>
    <dbReference type="NCBI Taxonomy" id="8218"/>
    <lineage>
        <taxon>Eukaryota</taxon>
        <taxon>Metazoa</taxon>
        <taxon>Chordata</taxon>
        <taxon>Craniata</taxon>
        <taxon>Vertebrata</taxon>
        <taxon>Euteleostomi</taxon>
        <taxon>Actinopterygii</taxon>
        <taxon>Neopterygii</taxon>
        <taxon>Teleostei</taxon>
        <taxon>Neoteleostei</taxon>
        <taxon>Acanthomorphata</taxon>
        <taxon>Eupercaria</taxon>
        <taxon>Perciformes</taxon>
        <taxon>Notothenioidei</taxon>
        <taxon>Bathydraconidae</taxon>
        <taxon>Gymnodraco</taxon>
    </lineage>
</organism>
<name>A0A6P8U499_GYMAC</name>
<evidence type="ECO:0000313" key="2">
    <source>
        <dbReference type="Proteomes" id="UP000515161"/>
    </source>
</evidence>